<accession>A0ABR3W1K9</accession>
<dbReference type="SUPFAM" id="SSF46785">
    <property type="entry name" value="Winged helix' DNA-binding domain"/>
    <property type="match status" value="1"/>
</dbReference>
<keyword evidence="5" id="KW-1185">Reference proteome</keyword>
<comment type="caution">
    <text evidence="4">The sequence shown here is derived from an EMBL/GenBank/DDBJ whole genome shotgun (WGS) entry which is preliminary data.</text>
</comment>
<dbReference type="Proteomes" id="UP001583177">
    <property type="component" value="Unassembled WGS sequence"/>
</dbReference>
<dbReference type="Gene3D" id="1.10.10.10">
    <property type="entry name" value="Winged helix-like DNA-binding domain superfamily/Winged helix DNA-binding domain"/>
    <property type="match status" value="1"/>
</dbReference>
<evidence type="ECO:0000256" key="2">
    <source>
        <dbReference type="ARBA" id="ARBA00022679"/>
    </source>
</evidence>
<dbReference type="PANTHER" id="PTHR43712:SF2">
    <property type="entry name" value="O-METHYLTRANSFERASE CICE"/>
    <property type="match status" value="1"/>
</dbReference>
<keyword evidence="1" id="KW-0489">Methyltransferase</keyword>
<dbReference type="InterPro" id="IPR036388">
    <property type="entry name" value="WH-like_DNA-bd_sf"/>
</dbReference>
<dbReference type="InterPro" id="IPR036390">
    <property type="entry name" value="WH_DNA-bd_sf"/>
</dbReference>
<evidence type="ECO:0000256" key="1">
    <source>
        <dbReference type="ARBA" id="ARBA00022603"/>
    </source>
</evidence>
<organism evidence="4 5">
    <name type="scientific">Diaporthe australafricana</name>
    <dbReference type="NCBI Taxonomy" id="127596"/>
    <lineage>
        <taxon>Eukaryota</taxon>
        <taxon>Fungi</taxon>
        <taxon>Dikarya</taxon>
        <taxon>Ascomycota</taxon>
        <taxon>Pezizomycotina</taxon>
        <taxon>Sordariomycetes</taxon>
        <taxon>Sordariomycetidae</taxon>
        <taxon>Diaporthales</taxon>
        <taxon>Diaporthaceae</taxon>
        <taxon>Diaporthe</taxon>
    </lineage>
</organism>
<keyword evidence="3" id="KW-0949">S-adenosyl-L-methionine</keyword>
<sequence>MERVPHTSEDAEKLLRLADLIQQAALTIKSEWAREDFTVPRMPNLGVKKQHSQVHSEDRARDLPSRKLWDAQRIIEAASGALVELVVEPSQRIQQVLSQFLESRALFVTAERRIPDILAEAGDEGVSIQTLAEKTGIEGRKLEVAEDRFSNNRISAALIENPGLRAYVQLLAMGTDKPLFDWLSEKLPPSQIVSDGPGYPGVPDTSNWDISPDSEGLVNRPELGNFALAMVAGGTTSGAAHAYGIMRFFLAVLGFL</sequence>
<evidence type="ECO:0000313" key="5">
    <source>
        <dbReference type="Proteomes" id="UP001583177"/>
    </source>
</evidence>
<gene>
    <name evidence="4" type="ORF">Daus18300_012757</name>
</gene>
<dbReference type="PANTHER" id="PTHR43712">
    <property type="entry name" value="PUTATIVE (AFU_ORTHOLOGUE AFUA_4G14580)-RELATED"/>
    <property type="match status" value="1"/>
</dbReference>
<keyword evidence="2" id="KW-0808">Transferase</keyword>
<reference evidence="4 5" key="1">
    <citation type="journal article" date="2024" name="IMA Fungus">
        <title>IMA Genome - F19 : A genome assembly and annotation guide to empower mycologists, including annotated draft genome sequences of Ceratocystis pirilliformis, Diaporthe australafricana, Fusarium ophioides, Paecilomyces lecythidis, and Sporothrix stenoceras.</title>
        <authorList>
            <person name="Aylward J."/>
            <person name="Wilson A.M."/>
            <person name="Visagie C.M."/>
            <person name="Spraker J."/>
            <person name="Barnes I."/>
            <person name="Buitendag C."/>
            <person name="Ceriani C."/>
            <person name="Del Mar Angel L."/>
            <person name="du Plessis D."/>
            <person name="Fuchs T."/>
            <person name="Gasser K."/>
            <person name="Kramer D."/>
            <person name="Li W."/>
            <person name="Munsamy K."/>
            <person name="Piso A."/>
            <person name="Price J.L."/>
            <person name="Sonnekus B."/>
            <person name="Thomas C."/>
            <person name="van der Nest A."/>
            <person name="van Dijk A."/>
            <person name="van Heerden A."/>
            <person name="van Vuuren N."/>
            <person name="Yilmaz N."/>
            <person name="Duong T.A."/>
            <person name="van der Merwe N.A."/>
            <person name="Wingfield M.J."/>
            <person name="Wingfield B.D."/>
        </authorList>
    </citation>
    <scope>NUCLEOTIDE SEQUENCE [LARGE SCALE GENOMIC DNA]</scope>
    <source>
        <strain evidence="4 5">CMW 18300</strain>
    </source>
</reference>
<protein>
    <submittedName>
        <fullName evidence="4">Uncharacterized protein</fullName>
    </submittedName>
</protein>
<name>A0ABR3W1K9_9PEZI</name>
<evidence type="ECO:0000313" key="4">
    <source>
        <dbReference type="EMBL" id="KAL1850966.1"/>
    </source>
</evidence>
<proteinExistence type="predicted"/>
<evidence type="ECO:0000256" key="3">
    <source>
        <dbReference type="ARBA" id="ARBA00022691"/>
    </source>
</evidence>
<dbReference type="EMBL" id="JAWRVE010000180">
    <property type="protein sequence ID" value="KAL1850966.1"/>
    <property type="molecule type" value="Genomic_DNA"/>
</dbReference>